<evidence type="ECO:0000313" key="4">
    <source>
        <dbReference type="Proteomes" id="UP000598971"/>
    </source>
</evidence>
<dbReference type="RefSeq" id="WP_171605742.1">
    <property type="nucleotide sequence ID" value="NZ_WHPF01000001.1"/>
</dbReference>
<dbReference type="Proteomes" id="UP000598971">
    <property type="component" value="Unassembled WGS sequence"/>
</dbReference>
<sequence length="387" mass="44140">MNKIILLFTGLFFFSSISFGQNSNDKIMFVIDSIPVIEDPEEGNDILQTDVADITVIKNKDTLMLLGYGQFDGVTFLFTKEYRNRPESIKQIPSSKQMEKKNGAFLFRSNLYSGQFIDYYYSGRKQGEGTFLNGKLNGHRKMYYQNGKLAMERDYKDGIENGFENEYYEDGSLKQKGEFVNGKEEGIWESFYPNGQVKLRSKYKSGEVFDTATKYYSTGKIKETVFIKNGKVIPDPSLVKINQLMTNSNESNKVGDTKAAIKYCSRVIELDSTYAAAYFSRGTIKLNDFQFDEAIADFDKALKFEPLMEFALANRAFARIRKYQFASSRTLSKNSEVTVLASKDKVPIPQDEQEKICNDLQKAVFLGDKSKMITEALSDYCQTKSSR</sequence>
<dbReference type="SUPFAM" id="SSF82185">
    <property type="entry name" value="Histone H3 K4-specific methyltransferase SET7/9 N-terminal domain"/>
    <property type="match status" value="1"/>
</dbReference>
<dbReference type="Gene3D" id="1.25.40.10">
    <property type="entry name" value="Tetratricopeptide repeat domain"/>
    <property type="match status" value="1"/>
</dbReference>
<dbReference type="PROSITE" id="PS50005">
    <property type="entry name" value="TPR"/>
    <property type="match status" value="1"/>
</dbReference>
<feature type="chain" id="PRO_5035250212" description="Tetratricopeptide repeat protein" evidence="2">
    <location>
        <begin position="21"/>
        <end position="387"/>
    </location>
</feature>
<name>A0A8J8JPP7_9BACT</name>
<dbReference type="SMART" id="SM00028">
    <property type="entry name" value="TPR"/>
    <property type="match status" value="2"/>
</dbReference>
<protein>
    <recommendedName>
        <fullName evidence="5">Tetratricopeptide repeat protein</fullName>
    </recommendedName>
</protein>
<evidence type="ECO:0000256" key="2">
    <source>
        <dbReference type="SAM" id="SignalP"/>
    </source>
</evidence>
<keyword evidence="2" id="KW-0732">Signal</keyword>
<dbReference type="AlphaFoldDB" id="A0A8J8JPP7"/>
<gene>
    <name evidence="3" type="ORF">GD597_00020</name>
</gene>
<evidence type="ECO:0000313" key="3">
    <source>
        <dbReference type="EMBL" id="NNV53822.1"/>
    </source>
</evidence>
<keyword evidence="1" id="KW-0802">TPR repeat</keyword>
<dbReference type="EMBL" id="WHPF01000001">
    <property type="protein sequence ID" value="NNV53822.1"/>
    <property type="molecule type" value="Genomic_DNA"/>
</dbReference>
<feature type="signal peptide" evidence="2">
    <location>
        <begin position="1"/>
        <end position="20"/>
    </location>
</feature>
<organism evidence="3 4">
    <name type="scientific">Limnovirga soli</name>
    <dbReference type="NCBI Taxonomy" id="2656915"/>
    <lineage>
        <taxon>Bacteria</taxon>
        <taxon>Pseudomonadati</taxon>
        <taxon>Bacteroidota</taxon>
        <taxon>Chitinophagia</taxon>
        <taxon>Chitinophagales</taxon>
        <taxon>Chitinophagaceae</taxon>
        <taxon>Limnovirga</taxon>
    </lineage>
</organism>
<dbReference type="Pfam" id="PF13181">
    <property type="entry name" value="TPR_8"/>
    <property type="match status" value="1"/>
</dbReference>
<feature type="repeat" description="TPR" evidence="1">
    <location>
        <begin position="275"/>
        <end position="308"/>
    </location>
</feature>
<proteinExistence type="predicted"/>
<keyword evidence="4" id="KW-1185">Reference proteome</keyword>
<dbReference type="Gene3D" id="3.90.930.1">
    <property type="match status" value="1"/>
</dbReference>
<dbReference type="Pfam" id="PF07661">
    <property type="entry name" value="MORN_2"/>
    <property type="match status" value="4"/>
</dbReference>
<dbReference type="InterPro" id="IPR011990">
    <property type="entry name" value="TPR-like_helical_dom_sf"/>
</dbReference>
<dbReference type="SUPFAM" id="SSF48452">
    <property type="entry name" value="TPR-like"/>
    <property type="match status" value="1"/>
</dbReference>
<evidence type="ECO:0000256" key="1">
    <source>
        <dbReference type="PROSITE-ProRule" id="PRU00339"/>
    </source>
</evidence>
<dbReference type="InterPro" id="IPR019734">
    <property type="entry name" value="TPR_rpt"/>
</dbReference>
<dbReference type="InterPro" id="IPR011652">
    <property type="entry name" value="MORN_2"/>
</dbReference>
<reference evidence="3" key="1">
    <citation type="submission" date="2019-10" db="EMBL/GenBank/DDBJ databases">
        <title>Draft genome sequence of Panacibacter sp. KCS-6.</title>
        <authorList>
            <person name="Yim K.J."/>
        </authorList>
    </citation>
    <scope>NUCLEOTIDE SEQUENCE</scope>
    <source>
        <strain evidence="3">KCS-6</strain>
    </source>
</reference>
<accession>A0A8J8JPP7</accession>
<comment type="caution">
    <text evidence="3">The sequence shown here is derived from an EMBL/GenBank/DDBJ whole genome shotgun (WGS) entry which is preliminary data.</text>
</comment>
<evidence type="ECO:0008006" key="5">
    <source>
        <dbReference type="Google" id="ProtNLM"/>
    </source>
</evidence>